<feature type="compositionally biased region" description="Low complexity" evidence="1">
    <location>
        <begin position="74"/>
        <end position="86"/>
    </location>
</feature>
<dbReference type="RefSeq" id="WP_184838949.1">
    <property type="nucleotide sequence ID" value="NZ_BAAAVN010000021.1"/>
</dbReference>
<accession>A0A841E0S7</accession>
<protein>
    <submittedName>
        <fullName evidence="3">Uncharacterized protein</fullName>
    </submittedName>
</protein>
<sequence length="260" mass="27562">MTDLKDLLDDAAGPEPAVSTDDLTADLARGHRAVRRRRIAGLAGGALATALVAAVGWSVLPGATTSSPAPAVKPTVMPTTSATPTTGVKSSLEHPVPPSRQQDPRPIAPMPAQPVRLVKNTTAFPGPITCTLIPEGWAVRTKGSAQELYDPKLKNPSPYRDLTYTMLLQSTELTPGPGGGRIDRVPGIPWHQVGMERAGKNRAAIFAIKDSSGAGLPSEADVYVQQGATDRLIVVSNYAQPLGWRTYPTLLQFADSCHYK</sequence>
<comment type="caution">
    <text evidence="3">The sequence shown here is derived from an EMBL/GenBank/DDBJ whole genome shotgun (WGS) entry which is preliminary data.</text>
</comment>
<feature type="transmembrane region" description="Helical" evidence="2">
    <location>
        <begin position="39"/>
        <end position="60"/>
    </location>
</feature>
<keyword evidence="4" id="KW-1185">Reference proteome</keyword>
<evidence type="ECO:0000313" key="3">
    <source>
        <dbReference type="EMBL" id="MBB5982017.1"/>
    </source>
</evidence>
<dbReference type="EMBL" id="JACHNF010000001">
    <property type="protein sequence ID" value="MBB5982017.1"/>
    <property type="molecule type" value="Genomic_DNA"/>
</dbReference>
<organism evidence="3 4">
    <name type="scientific">Kribbella solani</name>
    <dbReference type="NCBI Taxonomy" id="236067"/>
    <lineage>
        <taxon>Bacteria</taxon>
        <taxon>Bacillati</taxon>
        <taxon>Actinomycetota</taxon>
        <taxon>Actinomycetes</taxon>
        <taxon>Propionibacteriales</taxon>
        <taxon>Kribbellaceae</taxon>
        <taxon>Kribbella</taxon>
    </lineage>
</organism>
<gene>
    <name evidence="3" type="ORF">HDA44_005358</name>
</gene>
<dbReference type="AlphaFoldDB" id="A0A841E0S7"/>
<evidence type="ECO:0000256" key="2">
    <source>
        <dbReference type="SAM" id="Phobius"/>
    </source>
</evidence>
<evidence type="ECO:0000313" key="4">
    <source>
        <dbReference type="Proteomes" id="UP000558997"/>
    </source>
</evidence>
<keyword evidence="2" id="KW-1133">Transmembrane helix</keyword>
<evidence type="ECO:0000256" key="1">
    <source>
        <dbReference type="SAM" id="MobiDB-lite"/>
    </source>
</evidence>
<feature type="region of interest" description="Disordered" evidence="1">
    <location>
        <begin position="64"/>
        <end position="107"/>
    </location>
</feature>
<dbReference type="Proteomes" id="UP000558997">
    <property type="component" value="Unassembled WGS sequence"/>
</dbReference>
<feature type="region of interest" description="Disordered" evidence="1">
    <location>
        <begin position="1"/>
        <end position="22"/>
    </location>
</feature>
<keyword evidence="2" id="KW-0472">Membrane</keyword>
<name>A0A841E0S7_9ACTN</name>
<proteinExistence type="predicted"/>
<reference evidence="3 4" key="1">
    <citation type="submission" date="2020-08" db="EMBL/GenBank/DDBJ databases">
        <title>Sequencing the genomes of 1000 actinobacteria strains.</title>
        <authorList>
            <person name="Klenk H.-P."/>
        </authorList>
    </citation>
    <scope>NUCLEOTIDE SEQUENCE [LARGE SCALE GENOMIC DNA]</scope>
    <source>
        <strain evidence="3 4">DSM 17294</strain>
    </source>
</reference>
<keyword evidence="2" id="KW-0812">Transmembrane</keyword>